<feature type="region of interest" description="Disordered" evidence="6">
    <location>
        <begin position="158"/>
        <end position="207"/>
    </location>
</feature>
<dbReference type="InterPro" id="IPR051401">
    <property type="entry name" value="GtrA_CellWall_Glycosyl"/>
</dbReference>
<keyword evidence="4 7" id="KW-1133">Transmembrane helix</keyword>
<dbReference type="PANTHER" id="PTHR38459:SF1">
    <property type="entry name" value="PROPHAGE BACTOPRENOL-LINKED GLUCOSE TRANSLOCASE HOMOLOG"/>
    <property type="match status" value="1"/>
</dbReference>
<dbReference type="Proteomes" id="UP001139168">
    <property type="component" value="Unassembled WGS sequence"/>
</dbReference>
<feature type="domain" description="GtrA/DPMS transmembrane" evidence="8">
    <location>
        <begin position="22"/>
        <end position="143"/>
    </location>
</feature>
<name>A0ABS8GJT5_9MICC</name>
<feature type="transmembrane region" description="Helical" evidence="7">
    <location>
        <begin position="86"/>
        <end position="106"/>
    </location>
</feature>
<evidence type="ECO:0000256" key="1">
    <source>
        <dbReference type="ARBA" id="ARBA00004141"/>
    </source>
</evidence>
<evidence type="ECO:0000313" key="10">
    <source>
        <dbReference type="Proteomes" id="UP001139168"/>
    </source>
</evidence>
<accession>A0ABS8GJT5</accession>
<comment type="subcellular location">
    <subcellularLocation>
        <location evidence="1">Membrane</location>
        <topology evidence="1">Multi-pass membrane protein</topology>
    </subcellularLocation>
</comment>
<keyword evidence="10" id="KW-1185">Reference proteome</keyword>
<organism evidence="9 10">
    <name type="scientific">Arthrobacter gengyunqii</name>
    <dbReference type="NCBI Taxonomy" id="2886940"/>
    <lineage>
        <taxon>Bacteria</taxon>
        <taxon>Bacillati</taxon>
        <taxon>Actinomycetota</taxon>
        <taxon>Actinomycetes</taxon>
        <taxon>Micrococcales</taxon>
        <taxon>Micrococcaceae</taxon>
        <taxon>Arthrobacter</taxon>
    </lineage>
</organism>
<protein>
    <submittedName>
        <fullName evidence="9">GtrA family protein</fullName>
    </submittedName>
</protein>
<comment type="caution">
    <text evidence="9">The sequence shown here is derived from an EMBL/GenBank/DDBJ whole genome shotgun (WGS) entry which is preliminary data.</text>
</comment>
<feature type="transmembrane region" description="Helical" evidence="7">
    <location>
        <begin position="118"/>
        <end position="137"/>
    </location>
</feature>
<keyword evidence="3 7" id="KW-0812">Transmembrane</keyword>
<reference evidence="9" key="1">
    <citation type="submission" date="2021-10" db="EMBL/GenBank/DDBJ databases">
        <title>Novel species in genus Arthrobacter.</title>
        <authorList>
            <person name="Liu Y."/>
        </authorList>
    </citation>
    <scope>NUCLEOTIDE SEQUENCE</scope>
    <source>
        <strain evidence="9">Zg-Y786</strain>
    </source>
</reference>
<sequence length="207" mass="22364">MFSSLSARIRGLASLFWREVAKFGTVGAFAFIVDNGLWWLLYHGVLEGSATKARLISASAATLFSWVANRFWTFRRRRQNNVTRELVLFLIINGVGIVISSGFTWVAQYPMGITDAKWLGFAGIVGIGVATILRFFAYRFWVFNAVLDEEPGFQDDYELLDDGTKGPARNTGDGTGNGSGNGSTPVGDSGPSGTSSLEAKPTPPAAP</sequence>
<evidence type="ECO:0000256" key="7">
    <source>
        <dbReference type="SAM" id="Phobius"/>
    </source>
</evidence>
<dbReference type="EMBL" id="JAJFZQ010000006">
    <property type="protein sequence ID" value="MCC3266630.1"/>
    <property type="molecule type" value="Genomic_DNA"/>
</dbReference>
<feature type="transmembrane region" description="Helical" evidence="7">
    <location>
        <begin position="53"/>
        <end position="74"/>
    </location>
</feature>
<evidence type="ECO:0000259" key="8">
    <source>
        <dbReference type="Pfam" id="PF04138"/>
    </source>
</evidence>
<evidence type="ECO:0000256" key="4">
    <source>
        <dbReference type="ARBA" id="ARBA00022989"/>
    </source>
</evidence>
<proteinExistence type="inferred from homology"/>
<dbReference type="InterPro" id="IPR007267">
    <property type="entry name" value="GtrA_DPMS_TM"/>
</dbReference>
<dbReference type="PANTHER" id="PTHR38459">
    <property type="entry name" value="PROPHAGE BACTOPRENOL-LINKED GLUCOSE TRANSLOCASE HOMOLOG"/>
    <property type="match status" value="1"/>
</dbReference>
<evidence type="ECO:0000256" key="5">
    <source>
        <dbReference type="ARBA" id="ARBA00023136"/>
    </source>
</evidence>
<dbReference type="Pfam" id="PF04138">
    <property type="entry name" value="GtrA_DPMS_TM"/>
    <property type="match status" value="1"/>
</dbReference>
<evidence type="ECO:0000313" key="9">
    <source>
        <dbReference type="EMBL" id="MCC3266630.1"/>
    </source>
</evidence>
<evidence type="ECO:0000256" key="2">
    <source>
        <dbReference type="ARBA" id="ARBA00009399"/>
    </source>
</evidence>
<feature type="transmembrane region" description="Helical" evidence="7">
    <location>
        <begin position="20"/>
        <end position="41"/>
    </location>
</feature>
<keyword evidence="5 7" id="KW-0472">Membrane</keyword>
<comment type="similarity">
    <text evidence="2">Belongs to the GtrA family.</text>
</comment>
<gene>
    <name evidence="9" type="ORF">LJ752_11335</name>
</gene>
<evidence type="ECO:0000256" key="6">
    <source>
        <dbReference type="SAM" id="MobiDB-lite"/>
    </source>
</evidence>
<evidence type="ECO:0000256" key="3">
    <source>
        <dbReference type="ARBA" id="ARBA00022692"/>
    </source>
</evidence>
<dbReference type="RefSeq" id="WP_227891438.1">
    <property type="nucleotide sequence ID" value="NZ_JAJFZQ010000006.1"/>
</dbReference>